<dbReference type="Proteomes" id="UP000054538">
    <property type="component" value="Unassembled WGS sequence"/>
</dbReference>
<gene>
    <name evidence="1" type="ORF">PAXRUDRAFT_167291</name>
</gene>
<proteinExistence type="predicted"/>
<sequence>SGYAYDNFDADLKTTNHVIENLTDTLKHLTSGLFPLMHGVVPEDLCITVIFRATQVSSTSPEPTPDQDHFLRLPFLCFSVSLFLRSSTFPPSP</sequence>
<keyword evidence="2" id="KW-1185">Reference proteome</keyword>
<dbReference type="AlphaFoldDB" id="A0A0D0CPR5"/>
<feature type="non-terminal residue" evidence="1">
    <location>
        <position position="1"/>
    </location>
</feature>
<reference evidence="2" key="2">
    <citation type="submission" date="2015-01" db="EMBL/GenBank/DDBJ databases">
        <title>Evolutionary Origins and Diversification of the Mycorrhizal Mutualists.</title>
        <authorList>
            <consortium name="DOE Joint Genome Institute"/>
            <consortium name="Mycorrhizal Genomics Consortium"/>
            <person name="Kohler A."/>
            <person name="Kuo A."/>
            <person name="Nagy L.G."/>
            <person name="Floudas D."/>
            <person name="Copeland A."/>
            <person name="Barry K.W."/>
            <person name="Cichocki N."/>
            <person name="Veneault-Fourrey C."/>
            <person name="LaButti K."/>
            <person name="Lindquist E.A."/>
            <person name="Lipzen A."/>
            <person name="Lundell T."/>
            <person name="Morin E."/>
            <person name="Murat C."/>
            <person name="Riley R."/>
            <person name="Ohm R."/>
            <person name="Sun H."/>
            <person name="Tunlid A."/>
            <person name="Henrissat B."/>
            <person name="Grigoriev I.V."/>
            <person name="Hibbett D.S."/>
            <person name="Martin F."/>
        </authorList>
    </citation>
    <scope>NUCLEOTIDE SEQUENCE [LARGE SCALE GENOMIC DNA]</scope>
    <source>
        <strain evidence="2">Ve08.2h10</strain>
    </source>
</reference>
<evidence type="ECO:0000313" key="2">
    <source>
        <dbReference type="Proteomes" id="UP000054538"/>
    </source>
</evidence>
<protein>
    <submittedName>
        <fullName evidence="1">Uncharacterized protein</fullName>
    </submittedName>
</protein>
<evidence type="ECO:0000313" key="1">
    <source>
        <dbReference type="EMBL" id="KIK77313.1"/>
    </source>
</evidence>
<reference evidence="1 2" key="1">
    <citation type="submission" date="2014-04" db="EMBL/GenBank/DDBJ databases">
        <authorList>
            <consortium name="DOE Joint Genome Institute"/>
            <person name="Kuo A."/>
            <person name="Kohler A."/>
            <person name="Jargeat P."/>
            <person name="Nagy L.G."/>
            <person name="Floudas D."/>
            <person name="Copeland A."/>
            <person name="Barry K.W."/>
            <person name="Cichocki N."/>
            <person name="Veneault-Fourrey C."/>
            <person name="LaButti K."/>
            <person name="Lindquist E.A."/>
            <person name="Lipzen A."/>
            <person name="Lundell T."/>
            <person name="Morin E."/>
            <person name="Murat C."/>
            <person name="Sun H."/>
            <person name="Tunlid A."/>
            <person name="Henrissat B."/>
            <person name="Grigoriev I.V."/>
            <person name="Hibbett D.S."/>
            <person name="Martin F."/>
            <person name="Nordberg H.P."/>
            <person name="Cantor M.N."/>
            <person name="Hua S.X."/>
        </authorList>
    </citation>
    <scope>NUCLEOTIDE SEQUENCE [LARGE SCALE GENOMIC DNA]</scope>
    <source>
        <strain evidence="1 2">Ve08.2h10</strain>
    </source>
</reference>
<dbReference type="EMBL" id="KN827051">
    <property type="protein sequence ID" value="KIK77313.1"/>
    <property type="molecule type" value="Genomic_DNA"/>
</dbReference>
<accession>A0A0D0CPR5</accession>
<dbReference type="HOGENOM" id="CLU_2405401_0_0_1"/>
<dbReference type="InParanoid" id="A0A0D0CPR5"/>
<organism evidence="1 2">
    <name type="scientific">Paxillus rubicundulus Ve08.2h10</name>
    <dbReference type="NCBI Taxonomy" id="930991"/>
    <lineage>
        <taxon>Eukaryota</taxon>
        <taxon>Fungi</taxon>
        <taxon>Dikarya</taxon>
        <taxon>Basidiomycota</taxon>
        <taxon>Agaricomycotina</taxon>
        <taxon>Agaricomycetes</taxon>
        <taxon>Agaricomycetidae</taxon>
        <taxon>Boletales</taxon>
        <taxon>Paxilineae</taxon>
        <taxon>Paxillaceae</taxon>
        <taxon>Paxillus</taxon>
    </lineage>
</organism>
<name>A0A0D0CPR5_9AGAM</name>